<feature type="compositionally biased region" description="Low complexity" evidence="1">
    <location>
        <begin position="47"/>
        <end position="64"/>
    </location>
</feature>
<evidence type="ECO:0000313" key="4">
    <source>
        <dbReference type="EMBL" id="PWN27292.1"/>
    </source>
</evidence>
<feature type="transmembrane region" description="Helical" evidence="2">
    <location>
        <begin position="298"/>
        <end position="325"/>
    </location>
</feature>
<dbReference type="RefSeq" id="XP_025361904.1">
    <property type="nucleotide sequence ID" value="XM_025509197.1"/>
</dbReference>
<organism evidence="4 5">
    <name type="scientific">Jaminaea rosea</name>
    <dbReference type="NCBI Taxonomy" id="1569628"/>
    <lineage>
        <taxon>Eukaryota</taxon>
        <taxon>Fungi</taxon>
        <taxon>Dikarya</taxon>
        <taxon>Basidiomycota</taxon>
        <taxon>Ustilaginomycotina</taxon>
        <taxon>Exobasidiomycetes</taxon>
        <taxon>Microstromatales</taxon>
        <taxon>Microstromatales incertae sedis</taxon>
        <taxon>Jaminaea</taxon>
    </lineage>
</organism>
<feature type="compositionally biased region" description="Low complexity" evidence="1">
    <location>
        <begin position="436"/>
        <end position="452"/>
    </location>
</feature>
<feature type="compositionally biased region" description="Polar residues" evidence="1">
    <location>
        <begin position="410"/>
        <end position="419"/>
    </location>
</feature>
<feature type="chain" id="PRO_5016256546" evidence="3">
    <location>
        <begin position="33"/>
        <end position="648"/>
    </location>
</feature>
<feature type="transmembrane region" description="Helical" evidence="2">
    <location>
        <begin position="100"/>
        <end position="122"/>
    </location>
</feature>
<feature type="transmembrane region" description="Helical" evidence="2">
    <location>
        <begin position="179"/>
        <end position="198"/>
    </location>
</feature>
<feature type="region of interest" description="Disordered" evidence="1">
    <location>
        <begin position="617"/>
        <end position="648"/>
    </location>
</feature>
<feature type="signal peptide" evidence="3">
    <location>
        <begin position="1"/>
        <end position="32"/>
    </location>
</feature>
<keyword evidence="2" id="KW-1133">Transmembrane helix</keyword>
<feature type="compositionally biased region" description="Polar residues" evidence="1">
    <location>
        <begin position="484"/>
        <end position="494"/>
    </location>
</feature>
<evidence type="ECO:0000256" key="2">
    <source>
        <dbReference type="SAM" id="Phobius"/>
    </source>
</evidence>
<proteinExistence type="predicted"/>
<keyword evidence="2" id="KW-0812">Transmembrane</keyword>
<evidence type="ECO:0000313" key="5">
    <source>
        <dbReference type="Proteomes" id="UP000245884"/>
    </source>
</evidence>
<keyword evidence="5" id="KW-1185">Reference proteome</keyword>
<dbReference type="EMBL" id="KZ819668">
    <property type="protein sequence ID" value="PWN27292.1"/>
    <property type="molecule type" value="Genomic_DNA"/>
</dbReference>
<dbReference type="PANTHER" id="PTHR40465:SF1">
    <property type="entry name" value="DUF6534 DOMAIN-CONTAINING PROTEIN"/>
    <property type="match status" value="1"/>
</dbReference>
<feature type="region of interest" description="Disordered" evidence="1">
    <location>
        <begin position="401"/>
        <end position="466"/>
    </location>
</feature>
<feature type="transmembrane region" description="Helical" evidence="2">
    <location>
        <begin position="210"/>
        <end position="234"/>
    </location>
</feature>
<feature type="transmembrane region" description="Helical" evidence="2">
    <location>
        <begin position="263"/>
        <end position="286"/>
    </location>
</feature>
<protein>
    <submittedName>
        <fullName evidence="4">Uncharacterized protein</fullName>
    </submittedName>
</protein>
<sequence>MISRSPALAQMRRRIVLILILISLISLALIEARPSPLRLSPRQQAPTGGSNTDGGSSTNGGAQSAADAAQAAGSSIDTGSGGDRSTPATRAEFARLLSGTFFGCLVSLFLGGAVLVQVWSYFERHGRRGSDKLGVQLLVAVLGLFSLASNAVLVHRIYFIHVANFGDFAFPLLTIGWELTVNYICIACMTTLVQLYYANRVWSAYNCSRWFWLPLVLLIAYSFAGGVASGALSYRSGSAANVRGSALHDFQPNSTPWQWSVVFASWLICCSTVDVGLCVLLALQLIKMKSPYFSTRHAVARLLTLSFETCFITVGFSLGAMILFLAEPQQFYFLILLSPLGQVSAASLIATLMARPSIAAEIAQTDEKAIGGAIDAEDVDAFASRAPPSIAKPLVKRIMKREERRRESPVQVTMTTTIHQEAEEEDAAALPEGWSLKKSASDLSGGSGDSYSPKTTRAFGNDESLLPTHHYGEHFLAAVKEESTASSPAAGTPQQPKPNPFNLTVANKTPEGTRRGGSNISGYFGGGPPPWTTPGTGSRSPTEKSRDTGTNTAITTTPTSTLKRGAGPPSAWPGSNWNSASDRDSYATEWSTASAAYPSSGIPSTSIATIRANMRASAATSAGGGVGGGRASSKPAKPQPQAPTYGYL</sequence>
<accession>A0A316UPR1</accession>
<dbReference type="PANTHER" id="PTHR40465">
    <property type="entry name" value="CHROMOSOME 1, WHOLE GENOME SHOTGUN SEQUENCE"/>
    <property type="match status" value="1"/>
</dbReference>
<dbReference type="OrthoDB" id="3053610at2759"/>
<dbReference type="GeneID" id="37031020"/>
<keyword evidence="2" id="KW-0472">Membrane</keyword>
<reference evidence="4 5" key="1">
    <citation type="journal article" date="2018" name="Mol. Biol. Evol.">
        <title>Broad Genomic Sampling Reveals a Smut Pathogenic Ancestry of the Fungal Clade Ustilaginomycotina.</title>
        <authorList>
            <person name="Kijpornyongpan T."/>
            <person name="Mondo S.J."/>
            <person name="Barry K."/>
            <person name="Sandor L."/>
            <person name="Lee J."/>
            <person name="Lipzen A."/>
            <person name="Pangilinan J."/>
            <person name="LaButti K."/>
            <person name="Hainaut M."/>
            <person name="Henrissat B."/>
            <person name="Grigoriev I.V."/>
            <person name="Spatafora J.W."/>
            <person name="Aime M.C."/>
        </authorList>
    </citation>
    <scope>NUCLEOTIDE SEQUENCE [LARGE SCALE GENOMIC DNA]</scope>
    <source>
        <strain evidence="4 5">MCA 5214</strain>
    </source>
</reference>
<evidence type="ECO:0000256" key="3">
    <source>
        <dbReference type="SAM" id="SignalP"/>
    </source>
</evidence>
<evidence type="ECO:0000256" key="1">
    <source>
        <dbReference type="SAM" id="MobiDB-lite"/>
    </source>
</evidence>
<feature type="region of interest" description="Disordered" evidence="1">
    <location>
        <begin position="38"/>
        <end position="64"/>
    </location>
</feature>
<feature type="compositionally biased region" description="Low complexity" evidence="1">
    <location>
        <begin position="548"/>
        <end position="561"/>
    </location>
</feature>
<gene>
    <name evidence="4" type="ORF">BDZ90DRAFT_279657</name>
</gene>
<dbReference type="Proteomes" id="UP000245884">
    <property type="component" value="Unassembled WGS sequence"/>
</dbReference>
<name>A0A316UPR1_9BASI</name>
<keyword evidence="3" id="KW-0732">Signal</keyword>
<feature type="region of interest" description="Disordered" evidence="1">
    <location>
        <begin position="481"/>
        <end position="583"/>
    </location>
</feature>
<feature type="transmembrane region" description="Helical" evidence="2">
    <location>
        <begin position="134"/>
        <end position="159"/>
    </location>
</feature>
<dbReference type="AlphaFoldDB" id="A0A316UPR1"/>